<keyword evidence="1" id="KW-1133">Transmembrane helix</keyword>
<feature type="transmembrane region" description="Helical" evidence="1">
    <location>
        <begin position="115"/>
        <end position="135"/>
    </location>
</feature>
<dbReference type="Proteomes" id="UP000321225">
    <property type="component" value="Unassembled WGS sequence"/>
</dbReference>
<sequence length="330" mass="35411">MRVLLGWTLLLGIVGTILLITTAEQVRSAWPWVQGAGQVVLALIVALAAGTALSALAGAWAREMDTFGAPRVAVASAFLALLVSIGVWSAFTFWIVNLARSGAAMAAASDARTAAIWFVGTWFVVTVLWLAFLVWDYARWRVLRIVQWRDPSTPGLRSFEGTIVTVPGEPMLRDPLHGSACVSWSIDGTTQENWGDSVDRAATGGYLEGRWVPGFANSEEHAGFDGAASEFYVLVGEDFVRVQPEGVEMRGRPGAKATIDTIRLADRALAEHARALRVRQIRTRLLTVGDPVIVTGVITVDADGVLALQAKPDGGARGALVPRASVRVRL</sequence>
<organism evidence="2 3">
    <name type="scientific">Microbacterium aerolatum</name>
    <dbReference type="NCBI Taxonomy" id="153731"/>
    <lineage>
        <taxon>Bacteria</taxon>
        <taxon>Bacillati</taxon>
        <taxon>Actinomycetota</taxon>
        <taxon>Actinomycetes</taxon>
        <taxon>Micrococcales</taxon>
        <taxon>Microbacteriaceae</taxon>
        <taxon>Microbacterium</taxon>
    </lineage>
</organism>
<proteinExistence type="predicted"/>
<keyword evidence="3" id="KW-1185">Reference proteome</keyword>
<dbReference type="RefSeq" id="WP_147038841.1">
    <property type="nucleotide sequence ID" value="NZ_BJUW01000005.1"/>
</dbReference>
<protein>
    <submittedName>
        <fullName evidence="2">Uncharacterized protein</fullName>
    </submittedName>
</protein>
<feature type="transmembrane region" description="Helical" evidence="1">
    <location>
        <begin position="72"/>
        <end position="95"/>
    </location>
</feature>
<comment type="caution">
    <text evidence="2">The sequence shown here is derived from an EMBL/GenBank/DDBJ whole genome shotgun (WGS) entry which is preliminary data.</text>
</comment>
<feature type="transmembrane region" description="Helical" evidence="1">
    <location>
        <begin position="39"/>
        <end position="60"/>
    </location>
</feature>
<gene>
    <name evidence="2" type="ORF">MAE01_13840</name>
</gene>
<dbReference type="EMBL" id="BJUW01000005">
    <property type="protein sequence ID" value="GEK86208.1"/>
    <property type="molecule type" value="Genomic_DNA"/>
</dbReference>
<keyword evidence="1" id="KW-0472">Membrane</keyword>
<dbReference type="AlphaFoldDB" id="A0A511ADG3"/>
<name>A0A511ADG3_9MICO</name>
<evidence type="ECO:0000313" key="3">
    <source>
        <dbReference type="Proteomes" id="UP000321225"/>
    </source>
</evidence>
<keyword evidence="1" id="KW-0812">Transmembrane</keyword>
<evidence type="ECO:0000313" key="2">
    <source>
        <dbReference type="EMBL" id="GEK86208.1"/>
    </source>
</evidence>
<reference evidence="2 3" key="1">
    <citation type="submission" date="2019-07" db="EMBL/GenBank/DDBJ databases">
        <title>Whole genome shotgun sequence of Microbacterium aerolatum NBRC 103071.</title>
        <authorList>
            <person name="Hosoyama A."/>
            <person name="Uohara A."/>
            <person name="Ohji S."/>
            <person name="Ichikawa N."/>
        </authorList>
    </citation>
    <scope>NUCLEOTIDE SEQUENCE [LARGE SCALE GENOMIC DNA]</scope>
    <source>
        <strain evidence="2 3">NBRC 103071</strain>
    </source>
</reference>
<evidence type="ECO:0000256" key="1">
    <source>
        <dbReference type="SAM" id="Phobius"/>
    </source>
</evidence>
<accession>A0A511ADG3</accession>